<evidence type="ECO:0000256" key="1">
    <source>
        <dbReference type="ARBA" id="ARBA00023002"/>
    </source>
</evidence>
<dbReference type="InterPro" id="IPR050493">
    <property type="entry name" value="FAD-dep_Monooxygenase_BioMet"/>
</dbReference>
<gene>
    <name evidence="4" type="ORF">H4W34_002154</name>
</gene>
<dbReference type="InterPro" id="IPR036188">
    <property type="entry name" value="FAD/NAD-bd_sf"/>
</dbReference>
<evidence type="ECO:0000256" key="2">
    <source>
        <dbReference type="ARBA" id="ARBA00023033"/>
    </source>
</evidence>
<keyword evidence="5" id="KW-1185">Reference proteome</keyword>
<feature type="domain" description="FAD-binding" evidence="3">
    <location>
        <begin position="3"/>
        <end position="324"/>
    </location>
</feature>
<evidence type="ECO:0000313" key="5">
    <source>
        <dbReference type="Proteomes" id="UP000627838"/>
    </source>
</evidence>
<dbReference type="Pfam" id="PF01494">
    <property type="entry name" value="FAD_binding_3"/>
    <property type="match status" value="1"/>
</dbReference>
<dbReference type="InterPro" id="IPR002938">
    <property type="entry name" value="FAD-bd"/>
</dbReference>
<dbReference type="Gene3D" id="3.50.50.60">
    <property type="entry name" value="FAD/NAD(P)-binding domain"/>
    <property type="match status" value="1"/>
</dbReference>
<keyword evidence="1" id="KW-0560">Oxidoreductase</keyword>
<dbReference type="PRINTS" id="PR00420">
    <property type="entry name" value="RNGMNOXGNASE"/>
</dbReference>
<keyword evidence="2" id="KW-0503">Monooxygenase</keyword>
<evidence type="ECO:0000259" key="3">
    <source>
        <dbReference type="Pfam" id="PF01494"/>
    </source>
</evidence>
<organism evidence="4 5">
    <name type="scientific">Actinomadura algeriensis</name>
    <dbReference type="NCBI Taxonomy" id="1679523"/>
    <lineage>
        <taxon>Bacteria</taxon>
        <taxon>Bacillati</taxon>
        <taxon>Actinomycetota</taxon>
        <taxon>Actinomycetes</taxon>
        <taxon>Streptosporangiales</taxon>
        <taxon>Thermomonosporaceae</taxon>
        <taxon>Actinomadura</taxon>
    </lineage>
</organism>
<name>A0ABR9JPM0_9ACTN</name>
<comment type="caution">
    <text evidence="4">The sequence shown here is derived from an EMBL/GenBank/DDBJ whole genome shotgun (WGS) entry which is preliminary data.</text>
</comment>
<dbReference type="PANTHER" id="PTHR13789:SF309">
    <property type="entry name" value="PUTATIVE (AFU_ORTHOLOGUE AFUA_6G14510)-RELATED"/>
    <property type="match status" value="1"/>
</dbReference>
<dbReference type="PANTHER" id="PTHR13789">
    <property type="entry name" value="MONOOXYGENASE"/>
    <property type="match status" value="1"/>
</dbReference>
<proteinExistence type="predicted"/>
<evidence type="ECO:0000313" key="4">
    <source>
        <dbReference type="EMBL" id="MBE1532321.1"/>
    </source>
</evidence>
<protein>
    <submittedName>
        <fullName evidence="4">2-polyprenyl-6-methoxyphenol hydroxylase-like FAD-dependent oxidoreductase</fullName>
    </submittedName>
</protein>
<dbReference type="RefSeq" id="WP_192759032.1">
    <property type="nucleotide sequence ID" value="NZ_JADBDZ010000001.1"/>
</dbReference>
<dbReference type="Proteomes" id="UP000627838">
    <property type="component" value="Unassembled WGS sequence"/>
</dbReference>
<sequence>MRAVVIGGGVAGSAGAIALARAGADVTVHEAYDDPAGPVGSFVSLAVNGLRALDSLGCLPAVQAAGFAVERQRMWSGRGRLLGDVPRGRRSDDALRSVTITRADLVEVLRREAIRCGARVVTGERVTADGPAAAGADIVVGADGIWSAARRTLDPAAPGPAYAGLYSVSGTATAAPDGAHGFNMVMARAGAFIYLPAPDGTVWWSAQVAAPREPSDLAAVGPRELRELFRDDAPVTTVLRHASGVTAATLLHVLAPVARRQDGRTVLIGDAAHPVGAGQGASMALEDAVVLGHELAAASGDGGVAAALARFDGQRHARTAKLAKSAAANRDAKTSGPVAARLREVFMPLFFNRFYERATGWLYDFDRGRLTSP</sequence>
<dbReference type="SUPFAM" id="SSF51905">
    <property type="entry name" value="FAD/NAD(P)-binding domain"/>
    <property type="match status" value="1"/>
</dbReference>
<reference evidence="4 5" key="1">
    <citation type="submission" date="2020-10" db="EMBL/GenBank/DDBJ databases">
        <title>Sequencing the genomes of 1000 actinobacteria strains.</title>
        <authorList>
            <person name="Klenk H.-P."/>
        </authorList>
    </citation>
    <scope>NUCLEOTIDE SEQUENCE [LARGE SCALE GENOMIC DNA]</scope>
    <source>
        <strain evidence="4 5">DSM 46744</strain>
    </source>
</reference>
<dbReference type="EMBL" id="JADBDZ010000001">
    <property type="protein sequence ID" value="MBE1532321.1"/>
    <property type="molecule type" value="Genomic_DNA"/>
</dbReference>
<accession>A0ABR9JPM0</accession>